<dbReference type="NCBIfam" id="TIGR00277">
    <property type="entry name" value="HDIG"/>
    <property type="match status" value="1"/>
</dbReference>
<dbReference type="Gene3D" id="1.10.3210.10">
    <property type="entry name" value="Hypothetical protein af1432"/>
    <property type="match status" value="1"/>
</dbReference>
<dbReference type="STRING" id="1871336.BBG48_06060"/>
<dbReference type="AlphaFoldDB" id="A0A371IMF7"/>
<gene>
    <name evidence="2" type="ORF">BBG48_003495</name>
</gene>
<dbReference type="Pfam" id="PF13487">
    <property type="entry name" value="HD_5"/>
    <property type="match status" value="1"/>
</dbReference>
<dbReference type="EMBL" id="MBEW02000005">
    <property type="protein sequence ID" value="RDY21658.1"/>
    <property type="molecule type" value="Genomic_DNA"/>
</dbReference>
<dbReference type="InterPro" id="IPR006675">
    <property type="entry name" value="HDIG_dom"/>
</dbReference>
<dbReference type="PANTHER" id="PTHR43155">
    <property type="entry name" value="CYCLIC DI-GMP PHOSPHODIESTERASE PA4108-RELATED"/>
    <property type="match status" value="1"/>
</dbReference>
<proteinExistence type="predicted"/>
<dbReference type="InterPro" id="IPR003607">
    <property type="entry name" value="HD/PDEase_dom"/>
</dbReference>
<dbReference type="InterPro" id="IPR037522">
    <property type="entry name" value="HD_GYP_dom"/>
</dbReference>
<dbReference type="RefSeq" id="WP_068911972.1">
    <property type="nucleotide sequence ID" value="NZ_MBEW02000005.1"/>
</dbReference>
<dbReference type="CDD" id="cd00077">
    <property type="entry name" value="HDc"/>
    <property type="match status" value="1"/>
</dbReference>
<evidence type="ECO:0000313" key="3">
    <source>
        <dbReference type="Proteomes" id="UP000093352"/>
    </source>
</evidence>
<dbReference type="PROSITE" id="PS51832">
    <property type="entry name" value="HD_GYP"/>
    <property type="match status" value="1"/>
</dbReference>
<evidence type="ECO:0000259" key="1">
    <source>
        <dbReference type="PROSITE" id="PS51832"/>
    </source>
</evidence>
<feature type="domain" description="HD-GYP" evidence="1">
    <location>
        <begin position="122"/>
        <end position="317"/>
    </location>
</feature>
<dbReference type="Proteomes" id="UP000093352">
    <property type="component" value="Unassembled WGS sequence"/>
</dbReference>
<reference evidence="2 3" key="1">
    <citation type="journal article" date="2016" name="Genome Announc.">
        <title>Draft Genome Sequence of Criibacterium bergeronii gen. nov., sp. nov., Strain CCRI-22567T, Isolated from a Vaginal Sample from a Woman with Bacterial Vaginosis.</title>
        <authorList>
            <person name="Maheux A.F."/>
            <person name="Berube E."/>
            <person name="Boudreau D.K."/>
            <person name="Raymond F."/>
            <person name="Corbeil J."/>
            <person name="Roy P.H."/>
            <person name="Boissinot M."/>
            <person name="Omar R.F."/>
        </authorList>
    </citation>
    <scope>NUCLEOTIDE SEQUENCE [LARGE SCALE GENOMIC DNA]</scope>
    <source>
        <strain evidence="2 3">CCRI-22567</strain>
    </source>
</reference>
<accession>A0A371IMF7</accession>
<sequence length="362" mass="40935">MRIPIRDLKENMIIDEDIFTSLGSLVLSKGSAVNDHDKMIQLLKNNNIKKIKVLTLQDSSQAVSDALKEFYADDIEKVNEIRNFIEEFTKCVNRFESEVIENLITKGNKADAELLLEEAFSTTYDSTLNVFQLLQKLKNSSDVTFTHCNSVALMSYTIGSWMKMNDDDLKELSLAALFSDIGKYNIPKEILTKKGNLTFTEFEAIKQHVDNSVTILSNAGFNNRIIDAVKFHHERADGSGYPYGLKGDQIPTFSKIIALADIFVALTSSRPYRNKYTPFDAIHILETDYMQKIDIVILSKFINKVASNYIGNPVKLSNGKLGEILFINTNAPLRPIIKISDTKDLIDLSSKYFADLEIEEFL</sequence>
<name>A0A371IMF7_9FIRM</name>
<dbReference type="PANTHER" id="PTHR43155:SF2">
    <property type="entry name" value="CYCLIC DI-GMP PHOSPHODIESTERASE PA4108"/>
    <property type="match status" value="1"/>
</dbReference>
<organism evidence="2 3">
    <name type="scientific">Criibacterium bergeronii</name>
    <dbReference type="NCBI Taxonomy" id="1871336"/>
    <lineage>
        <taxon>Bacteria</taxon>
        <taxon>Bacillati</taxon>
        <taxon>Bacillota</taxon>
        <taxon>Clostridia</taxon>
        <taxon>Peptostreptococcales</taxon>
        <taxon>Filifactoraceae</taxon>
        <taxon>Criibacterium</taxon>
    </lineage>
</organism>
<keyword evidence="3" id="KW-1185">Reference proteome</keyword>
<dbReference type="SUPFAM" id="SSF109604">
    <property type="entry name" value="HD-domain/PDEase-like"/>
    <property type="match status" value="1"/>
</dbReference>
<comment type="caution">
    <text evidence="2">The sequence shown here is derived from an EMBL/GenBank/DDBJ whole genome shotgun (WGS) entry which is preliminary data.</text>
</comment>
<evidence type="ECO:0000313" key="2">
    <source>
        <dbReference type="EMBL" id="RDY21658.1"/>
    </source>
</evidence>
<protein>
    <submittedName>
        <fullName evidence="2">HD-GYP domain-containing protein</fullName>
    </submittedName>
</protein>